<feature type="binding site" evidence="10 11">
    <location>
        <position position="562"/>
    </location>
    <ligand>
        <name>5-methyltetrahydropteroyltri-L-glutamate</name>
        <dbReference type="ChEBI" id="CHEBI:58207"/>
    </ligand>
</feature>
<protein>
    <recommendedName>
        <fullName evidence="10">5-methyltetrahydropteroyltriglutamate--homocysteine methyltransferase</fullName>
        <ecNumber evidence="10">2.1.1.14</ecNumber>
    </recommendedName>
    <alternativeName>
        <fullName evidence="10">Cobalamin-independent methionine synthase</fullName>
    </alternativeName>
    <alternativeName>
        <fullName evidence="10">Methionine synthase, vitamin-B12 independent isozyme</fullName>
    </alternativeName>
</protein>
<comment type="catalytic activity">
    <reaction evidence="10">
        <text>5-methyltetrahydropteroyltri-L-glutamate + L-homocysteine = tetrahydropteroyltri-L-glutamate + L-methionine</text>
        <dbReference type="Rhea" id="RHEA:21196"/>
        <dbReference type="ChEBI" id="CHEBI:57844"/>
        <dbReference type="ChEBI" id="CHEBI:58140"/>
        <dbReference type="ChEBI" id="CHEBI:58199"/>
        <dbReference type="ChEBI" id="CHEBI:58207"/>
        <dbReference type="EC" id="2.1.1.14"/>
    </reaction>
</comment>
<dbReference type="CDD" id="cd03311">
    <property type="entry name" value="CIMS_C_terminal_like"/>
    <property type="match status" value="1"/>
</dbReference>
<evidence type="ECO:0000256" key="4">
    <source>
        <dbReference type="ARBA" id="ARBA00022603"/>
    </source>
</evidence>
<dbReference type="PIRSF" id="PIRSF000382">
    <property type="entry name" value="MeTrfase_B12_ind"/>
    <property type="match status" value="1"/>
</dbReference>
<sequence length="761" mass="84667">MTWIATLGFPRIGRRRELKRAVEGYFAGRLTAAELADAAANLRAERWRLQHQLGVDLIPANDFSLYDHVLDTAVMVGAVPARFGWTGGPVGLDLYFEMARGGRVPPLEMTKWFDTNYHYLVPEFTPDQAFALTSRKPVDEFCEARALGIRTVPVLLGPVSFLLLGKMAGGGHPLALLSRLLPVYEEVLRQLHAAGAAWVQLDEPCLVLDRTAEEMAQVSAAYERLAAAAPVKVMLVTYFGGLGEHFERVWSLPVHGIHLDLVRAPEHWDDLARVRVPDERVVSLGVIDGRNVWRADLDAVLPRVSPVLARFGGERVVLAPSCPLLHVPWDAAQEGKLDPKVRSWLSFAVQKLEELHLLRRALDEGEDGVREAWSAQRAALASRRAHPGVVRQDVRARVEAVAAEAPARAPRAVRRRLQKDRLGLPLLPTTTIGSFPQTEAVRRARADARQGRMAPEAYASFLREQIARCVRRQEALGLDVLVHGEFERTDMVEYFAEQLDGFLVTEHGWVQSYGTRCVKPPVIYGDVARPRPMTVAWTTYAQSLTDRPVKGMLTGPVTILQWSFVRDDLSREAVCRQIAVAIRDEVLDLERAGIRVIQIDEPALREGLPLRRADRALYLDWAVACFRLAYAGVRDETQIHTHMCYAEFSDITSAIAAMDVDVISLEAARSGMADLPSIAAARLSCDIGPGVYDIHSPRIPEVAEVRALLAKACTLLPPEQVWVNPDCGLKTRREEEVWPALTHMITAAREMRETLTQAARS</sequence>
<feature type="binding site" evidence="12">
    <location>
        <position position="644"/>
    </location>
    <ligand>
        <name>Zn(2+)</name>
        <dbReference type="ChEBI" id="CHEBI:29105"/>
        <label>1</label>
        <note>catalytic</note>
    </ligand>
</feature>
<evidence type="ECO:0000256" key="3">
    <source>
        <dbReference type="ARBA" id="ARBA00009553"/>
    </source>
</evidence>
<evidence type="ECO:0000256" key="12">
    <source>
        <dbReference type="PIRSR" id="PIRSR000382-2"/>
    </source>
</evidence>
<feature type="domain" description="Cobalamin-independent methionine synthase MetE N-terminal" evidence="15">
    <location>
        <begin position="6"/>
        <end position="308"/>
    </location>
</feature>
<comment type="similarity">
    <text evidence="3 10">Belongs to the vitamin-B12 independent methionine synthase family.</text>
</comment>
<dbReference type="NCBIfam" id="TIGR01371">
    <property type="entry name" value="met_syn_B12ind"/>
    <property type="match status" value="1"/>
</dbReference>
<evidence type="ECO:0000256" key="2">
    <source>
        <dbReference type="ARBA" id="ARBA00004681"/>
    </source>
</evidence>
<reference evidence="16" key="1">
    <citation type="journal article" date="2014" name="Int. J. Syst. Evol. Microbiol.">
        <title>Complete genome sequence of Corynebacterium casei LMG S-19264T (=DSM 44701T), isolated from a smear-ripened cheese.</title>
        <authorList>
            <consortium name="US DOE Joint Genome Institute (JGI-PGF)"/>
            <person name="Walter F."/>
            <person name="Albersmeier A."/>
            <person name="Kalinowski J."/>
            <person name="Ruckert C."/>
        </authorList>
    </citation>
    <scope>NUCLEOTIDE SEQUENCE</scope>
    <source>
        <strain evidence="16">JCM 18487</strain>
    </source>
</reference>
<comment type="cofactor">
    <cofactor evidence="12">
        <name>Zn(2+)</name>
        <dbReference type="ChEBI" id="CHEBI:29105"/>
    </cofactor>
    <text evidence="12">Binds 2 Zn(2+) ions per subunit.</text>
</comment>
<feature type="binding site" evidence="10">
    <location>
        <position position="485"/>
    </location>
    <ligand>
        <name>L-homocysteine</name>
        <dbReference type="ChEBI" id="CHEBI:58199"/>
    </ligand>
</feature>
<dbReference type="GO" id="GO:0032259">
    <property type="term" value="P:methylation"/>
    <property type="evidence" value="ECO:0007669"/>
    <property type="project" value="UniProtKB-KW"/>
</dbReference>
<feature type="binding site" evidence="11">
    <location>
        <position position="19"/>
    </location>
    <ligand>
        <name>5-methyltetrahydropteroyltri-L-glutamate</name>
        <dbReference type="ChEBI" id="CHEBI:58207"/>
    </ligand>
</feature>
<evidence type="ECO:0000256" key="9">
    <source>
        <dbReference type="ARBA" id="ARBA00023167"/>
    </source>
</evidence>
<dbReference type="InterPro" id="IPR038071">
    <property type="entry name" value="UROD/MetE-like_sf"/>
</dbReference>
<evidence type="ECO:0000256" key="13">
    <source>
        <dbReference type="PIRSR" id="PIRSR000382-3"/>
    </source>
</evidence>
<dbReference type="HAMAP" id="MF_00172">
    <property type="entry name" value="Meth_synth"/>
    <property type="match status" value="1"/>
</dbReference>
<evidence type="ECO:0000256" key="10">
    <source>
        <dbReference type="HAMAP-Rule" id="MF_00172"/>
    </source>
</evidence>
<dbReference type="InterPro" id="IPR006276">
    <property type="entry name" value="Cobalamin-indep_Met_synthase"/>
</dbReference>
<feature type="binding site" evidence="10 11">
    <location>
        <position position="485"/>
    </location>
    <ligand>
        <name>L-methionine</name>
        <dbReference type="ChEBI" id="CHEBI:57844"/>
    </ligand>
</feature>
<feature type="domain" description="Cobalamin-independent methionine synthase MetE C-terminal/archaeal" evidence="14">
    <location>
        <begin position="427"/>
        <end position="749"/>
    </location>
</feature>
<evidence type="ECO:0000259" key="14">
    <source>
        <dbReference type="Pfam" id="PF01717"/>
    </source>
</evidence>
<dbReference type="GO" id="GO:0003871">
    <property type="term" value="F:5-methyltetrahydropteroyltriglutamate-homocysteine S-methyltransferase activity"/>
    <property type="evidence" value="ECO:0007669"/>
    <property type="project" value="UniProtKB-UniRule"/>
</dbReference>
<feature type="binding site" evidence="10 11">
    <location>
        <position position="600"/>
    </location>
    <ligand>
        <name>L-methionine</name>
        <dbReference type="ChEBI" id="CHEBI:57844"/>
    </ligand>
</feature>
<feature type="binding site" evidence="10">
    <location>
        <position position="606"/>
    </location>
    <ligand>
        <name>5-methyltetrahydropteroyltri-L-glutamate</name>
        <dbReference type="ChEBI" id="CHEBI:58207"/>
    </ligand>
</feature>
<dbReference type="GO" id="GO:0009086">
    <property type="term" value="P:methionine biosynthetic process"/>
    <property type="evidence" value="ECO:0007669"/>
    <property type="project" value="UniProtKB-UniRule"/>
</dbReference>
<evidence type="ECO:0000256" key="11">
    <source>
        <dbReference type="PIRSR" id="PIRSR000382-1"/>
    </source>
</evidence>
<dbReference type="InterPro" id="IPR002629">
    <property type="entry name" value="Met_Synth_C/arc"/>
</dbReference>
<evidence type="ECO:0000313" key="17">
    <source>
        <dbReference type="Proteomes" id="UP000637695"/>
    </source>
</evidence>
<feature type="binding site" evidence="12">
    <location>
        <position position="642"/>
    </location>
    <ligand>
        <name>Zn(2+)</name>
        <dbReference type="ChEBI" id="CHEBI:29105"/>
        <label>1</label>
        <note>catalytic</note>
    </ligand>
</feature>
<dbReference type="EC" id="2.1.1.14" evidence="10"/>
<organism evidence="16 17">
    <name type="scientific">Alicyclobacillus cellulosilyticus</name>
    <dbReference type="NCBI Taxonomy" id="1003997"/>
    <lineage>
        <taxon>Bacteria</taxon>
        <taxon>Bacillati</taxon>
        <taxon>Bacillota</taxon>
        <taxon>Bacilli</taxon>
        <taxon>Bacillales</taxon>
        <taxon>Alicyclobacillaceae</taxon>
        <taxon>Alicyclobacillus</taxon>
    </lineage>
</organism>
<feature type="binding site" evidence="10">
    <location>
        <position position="727"/>
    </location>
    <ligand>
        <name>Zn(2+)</name>
        <dbReference type="ChEBI" id="CHEBI:29105"/>
        <note>catalytic</note>
    </ligand>
</feature>
<evidence type="ECO:0000256" key="8">
    <source>
        <dbReference type="ARBA" id="ARBA00022833"/>
    </source>
</evidence>
<evidence type="ECO:0000256" key="1">
    <source>
        <dbReference type="ARBA" id="ARBA00002777"/>
    </source>
</evidence>
<name>A0A917KFR3_9BACL</name>
<feature type="binding site" evidence="10 11">
    <location>
        <position position="600"/>
    </location>
    <ligand>
        <name>L-homocysteine</name>
        <dbReference type="ChEBI" id="CHEBI:58199"/>
    </ligand>
</feature>
<dbReference type="AlphaFoldDB" id="A0A917KFR3"/>
<evidence type="ECO:0000256" key="7">
    <source>
        <dbReference type="ARBA" id="ARBA00022723"/>
    </source>
</evidence>
<dbReference type="Gene3D" id="3.20.20.210">
    <property type="match status" value="2"/>
</dbReference>
<dbReference type="CDD" id="cd03312">
    <property type="entry name" value="CIMS_N_terminal_like"/>
    <property type="match status" value="1"/>
</dbReference>
<keyword evidence="4 10" id="KW-0489">Methyltransferase</keyword>
<feature type="binding site" evidence="10">
    <location>
        <position position="666"/>
    </location>
    <ligand>
        <name>Zn(2+)</name>
        <dbReference type="ChEBI" id="CHEBI:29105"/>
        <note>catalytic</note>
    </ligand>
</feature>
<feature type="binding site" evidence="11">
    <location>
        <position position="116"/>
    </location>
    <ligand>
        <name>5-methyltetrahydropteroyltri-L-glutamate</name>
        <dbReference type="ChEBI" id="CHEBI:58207"/>
    </ligand>
</feature>
<evidence type="ECO:0000256" key="6">
    <source>
        <dbReference type="ARBA" id="ARBA00022679"/>
    </source>
</evidence>
<evidence type="ECO:0000259" key="15">
    <source>
        <dbReference type="Pfam" id="PF08267"/>
    </source>
</evidence>
<feature type="binding site" evidence="12">
    <location>
        <position position="666"/>
    </location>
    <ligand>
        <name>Zn(2+)</name>
        <dbReference type="ChEBI" id="CHEBI:29105"/>
        <label>1</label>
        <note>catalytic</note>
    </ligand>
</feature>
<gene>
    <name evidence="10 16" type="primary">metE</name>
    <name evidence="16" type="ORF">GCM10010885_18180</name>
</gene>
<reference evidence="16" key="2">
    <citation type="submission" date="2020-09" db="EMBL/GenBank/DDBJ databases">
        <authorList>
            <person name="Sun Q."/>
            <person name="Ohkuma M."/>
        </authorList>
    </citation>
    <scope>NUCLEOTIDE SEQUENCE</scope>
    <source>
        <strain evidence="16">JCM 18487</strain>
    </source>
</reference>
<feature type="active site" description="Proton donor" evidence="10 13">
    <location>
        <position position="695"/>
    </location>
</feature>
<evidence type="ECO:0000256" key="5">
    <source>
        <dbReference type="ARBA" id="ARBA00022605"/>
    </source>
</evidence>
<dbReference type="PANTHER" id="PTHR30519">
    <property type="entry name" value="5-METHYLTETRAHYDROPTEROYLTRIGLUTAMATE--HOMOCYSTEINE METHYLTRANSFERASE"/>
    <property type="match status" value="1"/>
</dbReference>
<feature type="binding site" evidence="10">
    <location>
        <position position="111"/>
    </location>
    <ligand>
        <name>5-methyltetrahydropteroyltri-L-glutamate</name>
        <dbReference type="ChEBI" id="CHEBI:58207"/>
    </ligand>
</feature>
<feature type="binding site" evidence="10">
    <location>
        <position position="642"/>
    </location>
    <ligand>
        <name>Zn(2+)</name>
        <dbReference type="ChEBI" id="CHEBI:29105"/>
        <note>catalytic</note>
    </ligand>
</feature>
<feature type="binding site" evidence="10">
    <location>
        <begin position="16"/>
        <end position="19"/>
    </location>
    <ligand>
        <name>5-methyltetrahydropteroyltri-L-glutamate</name>
        <dbReference type="ChEBI" id="CHEBI:58207"/>
    </ligand>
</feature>
<keyword evidence="8 10" id="KW-0862">Zinc</keyword>
<keyword evidence="9 10" id="KW-0486">Methionine biosynthesis</keyword>
<dbReference type="Pfam" id="PF01717">
    <property type="entry name" value="Meth_synt_2"/>
    <property type="match status" value="1"/>
</dbReference>
<dbReference type="InterPro" id="IPR013215">
    <property type="entry name" value="Cbl-indep_Met_Synth_N"/>
</dbReference>
<comment type="caution">
    <text evidence="16">The sequence shown here is derived from an EMBL/GenBank/DDBJ whole genome shotgun (WGS) entry which is preliminary data.</text>
</comment>
<feature type="binding site" evidence="12">
    <location>
        <position position="727"/>
    </location>
    <ligand>
        <name>Zn(2+)</name>
        <dbReference type="ChEBI" id="CHEBI:29105"/>
        <label>1</label>
        <note>catalytic</note>
    </ligand>
</feature>
<comment type="cofactor">
    <cofactor evidence="10">
        <name>Zn(2+)</name>
        <dbReference type="ChEBI" id="CHEBI:29105"/>
    </cofactor>
    <text evidence="10">Binds 1 zinc ion per subunit.</text>
</comment>
<dbReference type="GO" id="GO:0008270">
    <property type="term" value="F:zinc ion binding"/>
    <property type="evidence" value="ECO:0007669"/>
    <property type="project" value="InterPro"/>
</dbReference>
<comment type="function">
    <text evidence="1 10">Catalyzes the transfer of a methyl group from 5-methyltetrahydrofolate to homocysteine resulting in methionine formation.</text>
</comment>
<feature type="binding site" evidence="10">
    <location>
        <position position="644"/>
    </location>
    <ligand>
        <name>Zn(2+)</name>
        <dbReference type="ChEBI" id="CHEBI:29105"/>
        <note>catalytic</note>
    </ligand>
</feature>
<evidence type="ECO:0000313" key="16">
    <source>
        <dbReference type="EMBL" id="GGJ09448.1"/>
    </source>
</evidence>
<comment type="pathway">
    <text evidence="2 10">Amino-acid biosynthesis; L-methionine biosynthesis via de novo pathway; L-methionine from L-homocysteine (MetE route): step 1/1.</text>
</comment>
<feature type="binding site" evidence="10 11">
    <location>
        <begin position="432"/>
        <end position="434"/>
    </location>
    <ligand>
        <name>L-homocysteine</name>
        <dbReference type="ChEBI" id="CHEBI:58199"/>
    </ligand>
</feature>
<keyword evidence="5 10" id="KW-0028">Amino-acid biosynthesis</keyword>
<accession>A0A917KFR3</accession>
<dbReference type="Proteomes" id="UP000637695">
    <property type="component" value="Unassembled WGS sequence"/>
</dbReference>
<keyword evidence="17" id="KW-1185">Reference proteome</keyword>
<feature type="binding site" evidence="10 11">
    <location>
        <begin position="432"/>
        <end position="434"/>
    </location>
    <ligand>
        <name>L-methionine</name>
        <dbReference type="ChEBI" id="CHEBI:57844"/>
    </ligand>
</feature>
<dbReference type="RefSeq" id="WP_188882582.1">
    <property type="nucleotide sequence ID" value="NZ_BMOY01000029.1"/>
</dbReference>
<keyword evidence="7 10" id="KW-0479">Metal-binding</keyword>
<dbReference type="EMBL" id="BMOY01000029">
    <property type="protein sequence ID" value="GGJ09448.1"/>
    <property type="molecule type" value="Genomic_DNA"/>
</dbReference>
<keyword evidence="6 10" id="KW-0808">Transferase</keyword>
<feature type="binding site" evidence="10 11">
    <location>
        <begin position="516"/>
        <end position="517"/>
    </location>
    <ligand>
        <name>5-methyltetrahydropteroyltri-L-glutamate</name>
        <dbReference type="ChEBI" id="CHEBI:58207"/>
    </ligand>
</feature>
<dbReference type="SUPFAM" id="SSF51726">
    <property type="entry name" value="UROD/MetE-like"/>
    <property type="match status" value="2"/>
</dbReference>
<proteinExistence type="inferred from homology"/>
<dbReference type="Pfam" id="PF08267">
    <property type="entry name" value="Meth_synt_1"/>
    <property type="match status" value="1"/>
</dbReference>
<keyword evidence="10" id="KW-0677">Repeat</keyword>
<dbReference type="NCBIfam" id="NF003556">
    <property type="entry name" value="PRK05222.1"/>
    <property type="match status" value="1"/>
</dbReference>